<evidence type="ECO:0000313" key="1">
    <source>
        <dbReference type="EMBL" id="MET3583949.1"/>
    </source>
</evidence>
<dbReference type="RefSeq" id="WP_247242017.1">
    <property type="nucleotide sequence ID" value="NZ_JALJRA010000001.1"/>
</dbReference>
<organism evidence="1 2">
    <name type="scientific">Pseudorhizobium tarimense</name>
    <dbReference type="NCBI Taxonomy" id="1079109"/>
    <lineage>
        <taxon>Bacteria</taxon>
        <taxon>Pseudomonadati</taxon>
        <taxon>Pseudomonadota</taxon>
        <taxon>Alphaproteobacteria</taxon>
        <taxon>Hyphomicrobiales</taxon>
        <taxon>Rhizobiaceae</taxon>
        <taxon>Rhizobium/Agrobacterium group</taxon>
        <taxon>Pseudorhizobium</taxon>
    </lineage>
</organism>
<gene>
    <name evidence="1" type="ORF">ABID21_000041</name>
</gene>
<name>A0ABV2H094_9HYPH</name>
<protein>
    <submittedName>
        <fullName evidence="1">Uncharacterized protein</fullName>
    </submittedName>
</protein>
<accession>A0ABV2H094</accession>
<reference evidence="1 2" key="1">
    <citation type="submission" date="2024-06" db="EMBL/GenBank/DDBJ databases">
        <title>Genomic Encyclopedia of Type Strains, Phase IV (KMG-IV): sequencing the most valuable type-strain genomes for metagenomic binning, comparative biology and taxonomic classification.</title>
        <authorList>
            <person name="Goeker M."/>
        </authorList>
    </citation>
    <scope>NUCLEOTIDE SEQUENCE [LARGE SCALE GENOMIC DNA]</scope>
    <source>
        <strain evidence="1 2">DSM 105042</strain>
    </source>
</reference>
<evidence type="ECO:0000313" key="2">
    <source>
        <dbReference type="Proteomes" id="UP001549031"/>
    </source>
</evidence>
<proteinExistence type="predicted"/>
<dbReference type="EMBL" id="JBEPLJ010000001">
    <property type="protein sequence ID" value="MET3583949.1"/>
    <property type="molecule type" value="Genomic_DNA"/>
</dbReference>
<keyword evidence="2" id="KW-1185">Reference proteome</keyword>
<dbReference type="Proteomes" id="UP001549031">
    <property type="component" value="Unassembled WGS sequence"/>
</dbReference>
<comment type="caution">
    <text evidence="1">The sequence shown here is derived from an EMBL/GenBank/DDBJ whole genome shotgun (WGS) entry which is preliminary data.</text>
</comment>
<sequence>MDATKQWYQSKTVWVLWWRWRLAGEGHRLGTRAGRRNDIADLAIAHRRRRGRCRVDLWTHLGEQPNCTLNLQEAGVEKHRPHSFAIQALLITYSIT</sequence>